<proteinExistence type="predicted"/>
<reference evidence="1" key="1">
    <citation type="submission" date="2018-02" db="EMBL/GenBank/DDBJ databases">
        <title>Rhizophora mucronata_Transcriptome.</title>
        <authorList>
            <person name="Meera S.P."/>
            <person name="Sreeshan A."/>
            <person name="Augustine A."/>
        </authorList>
    </citation>
    <scope>NUCLEOTIDE SEQUENCE</scope>
    <source>
        <tissue evidence="1">Leaf</tissue>
    </source>
</reference>
<organism evidence="1">
    <name type="scientific">Rhizophora mucronata</name>
    <name type="common">Asiatic mangrove</name>
    <dbReference type="NCBI Taxonomy" id="61149"/>
    <lineage>
        <taxon>Eukaryota</taxon>
        <taxon>Viridiplantae</taxon>
        <taxon>Streptophyta</taxon>
        <taxon>Embryophyta</taxon>
        <taxon>Tracheophyta</taxon>
        <taxon>Spermatophyta</taxon>
        <taxon>Magnoliopsida</taxon>
        <taxon>eudicotyledons</taxon>
        <taxon>Gunneridae</taxon>
        <taxon>Pentapetalae</taxon>
        <taxon>rosids</taxon>
        <taxon>fabids</taxon>
        <taxon>Malpighiales</taxon>
        <taxon>Rhizophoraceae</taxon>
        <taxon>Rhizophora</taxon>
    </lineage>
</organism>
<protein>
    <submittedName>
        <fullName evidence="1">Uncharacterized protein</fullName>
    </submittedName>
</protein>
<evidence type="ECO:0000313" key="1">
    <source>
        <dbReference type="EMBL" id="MBX72962.1"/>
    </source>
</evidence>
<accession>A0A2P2R125</accession>
<sequence>MESAEPNC</sequence>
<name>A0A2P2R125_RHIMU</name>
<dbReference type="EMBL" id="GGEC01092478">
    <property type="protein sequence ID" value="MBX72962.1"/>
    <property type="molecule type" value="Transcribed_RNA"/>
</dbReference>